<evidence type="ECO:0000256" key="7">
    <source>
        <dbReference type="HAMAP-Rule" id="MF_02060"/>
    </source>
</evidence>
<dbReference type="OrthoDB" id="9794400at2"/>
<keyword evidence="2 7" id="KW-0489">Methyltransferase</keyword>
<dbReference type="NCBIfam" id="NF008295">
    <property type="entry name" value="PRK11081.1"/>
    <property type="match status" value="1"/>
</dbReference>
<feature type="domain" description="RNA methyltransferase SpoU/TrmH type C-terminal" evidence="9">
    <location>
        <begin position="163"/>
        <end position="215"/>
    </location>
</feature>
<evidence type="ECO:0000256" key="3">
    <source>
        <dbReference type="ARBA" id="ARBA00022679"/>
    </source>
</evidence>
<gene>
    <name evidence="7 10" type="primary">trmH</name>
    <name evidence="10" type="ORF">EHSB41UT_01223</name>
</gene>
<dbReference type="GO" id="GO:0002938">
    <property type="term" value="P:tRNA guanine ribose methylation"/>
    <property type="evidence" value="ECO:0007669"/>
    <property type="project" value="UniProtKB-UniRule"/>
</dbReference>
<evidence type="ECO:0000313" key="11">
    <source>
        <dbReference type="Proteomes" id="UP000196573"/>
    </source>
</evidence>
<dbReference type="GO" id="GO:0000049">
    <property type="term" value="F:tRNA binding"/>
    <property type="evidence" value="ECO:0007669"/>
    <property type="project" value="UniProtKB-UniRule"/>
</dbReference>
<name>A0A1X7AGS3_9GAMM</name>
<feature type="binding site" evidence="7">
    <location>
        <position position="139"/>
    </location>
    <ligand>
        <name>S-adenosyl-L-methionine</name>
        <dbReference type="ChEBI" id="CHEBI:59789"/>
    </ligand>
</feature>
<organism evidence="10 11">
    <name type="scientific">Parendozoicomonas haliclonae</name>
    <dbReference type="NCBI Taxonomy" id="1960125"/>
    <lineage>
        <taxon>Bacteria</taxon>
        <taxon>Pseudomonadati</taxon>
        <taxon>Pseudomonadota</taxon>
        <taxon>Gammaproteobacteria</taxon>
        <taxon>Oceanospirillales</taxon>
        <taxon>Endozoicomonadaceae</taxon>
        <taxon>Parendozoicomonas</taxon>
    </lineage>
</organism>
<keyword evidence="4 7" id="KW-0949">S-adenosyl-L-methionine</keyword>
<feature type="domain" description="tRNA/rRNA methyltransferase SpoU type" evidence="8">
    <location>
        <begin position="20"/>
        <end position="158"/>
    </location>
</feature>
<protein>
    <recommendedName>
        <fullName evidence="7">tRNA (guanosine(18)-2'-O)-methyltransferase</fullName>
        <ecNumber evidence="7">2.1.1.34</ecNumber>
    </recommendedName>
    <alternativeName>
        <fullName evidence="7">tRNA [Gm18] methyltransferase</fullName>
    </alternativeName>
</protein>
<evidence type="ECO:0000256" key="2">
    <source>
        <dbReference type="ARBA" id="ARBA00022603"/>
    </source>
</evidence>
<evidence type="ECO:0000313" key="10">
    <source>
        <dbReference type="EMBL" id="SMA40682.1"/>
    </source>
</evidence>
<comment type="caution">
    <text evidence="7">Lacks conserved residue(s) required for the propagation of feature annotation.</text>
</comment>
<evidence type="ECO:0000259" key="9">
    <source>
        <dbReference type="Pfam" id="PF12105"/>
    </source>
</evidence>
<evidence type="ECO:0000256" key="5">
    <source>
        <dbReference type="ARBA" id="ARBA00022694"/>
    </source>
</evidence>
<sequence>MTPDRYQKLCTTLNRRQPDLTLLADEVHKPHNLAAIVRTCDAVGIQTVHLCNPNIRERSLRGRSMGSSRWVDVEKHANTVEAAKTLKAKGFKIYAAHFTDQAKHYHELDYTIPCALLVGSEKRGVSPEAAEIADEHVIIPMQGMVQSFNVSVAAAIILMEAQRQRQAAGLYDQCRIPEELRPDIMFRWGYPELARYCDDRNLDYPDLNDEGQLVDPEIWYSKVRARA</sequence>
<evidence type="ECO:0000256" key="4">
    <source>
        <dbReference type="ARBA" id="ARBA00022691"/>
    </source>
</evidence>
<dbReference type="GO" id="GO:0141100">
    <property type="term" value="F:tRNA (guanine(18)-2'-O)-methyltransferase activity"/>
    <property type="evidence" value="ECO:0007669"/>
    <property type="project" value="UniProtKB-UniRule"/>
</dbReference>
<dbReference type="InterPro" id="IPR001537">
    <property type="entry name" value="SpoU_MeTrfase"/>
</dbReference>
<proteinExistence type="inferred from homology"/>
<comment type="catalytic activity">
    <reaction evidence="7">
        <text>guanosine(18) in tRNA + S-adenosyl-L-methionine = 2'-O-methylguanosine(18) in tRNA + S-adenosyl-L-homocysteine + H(+)</text>
        <dbReference type="Rhea" id="RHEA:20077"/>
        <dbReference type="Rhea" id="RHEA-COMP:10190"/>
        <dbReference type="Rhea" id="RHEA-COMP:10192"/>
        <dbReference type="ChEBI" id="CHEBI:15378"/>
        <dbReference type="ChEBI" id="CHEBI:57856"/>
        <dbReference type="ChEBI" id="CHEBI:59789"/>
        <dbReference type="ChEBI" id="CHEBI:74269"/>
        <dbReference type="ChEBI" id="CHEBI:74445"/>
        <dbReference type="EC" id="2.1.1.34"/>
    </reaction>
</comment>
<dbReference type="CDD" id="cd18092">
    <property type="entry name" value="SpoU-like_TrmH"/>
    <property type="match status" value="1"/>
</dbReference>
<keyword evidence="5 7" id="KW-0819">tRNA processing</keyword>
<comment type="similarity">
    <text evidence="7">Belongs to the class IV-like SAM-binding methyltransferase superfamily. RNA methyltransferase TrmH family.</text>
</comment>
<dbReference type="Gene3D" id="3.40.1280.10">
    <property type="match status" value="1"/>
</dbReference>
<keyword evidence="6 7" id="KW-0694">RNA-binding</keyword>
<dbReference type="Pfam" id="PF12105">
    <property type="entry name" value="SpoU_methylas_C"/>
    <property type="match status" value="1"/>
</dbReference>
<dbReference type="InterPro" id="IPR029028">
    <property type="entry name" value="Alpha/beta_knot_MTases"/>
</dbReference>
<evidence type="ECO:0000259" key="8">
    <source>
        <dbReference type="Pfam" id="PF00588"/>
    </source>
</evidence>
<dbReference type="InterPro" id="IPR022724">
    <property type="entry name" value="rRNA_MeTrfase_SpoU_C"/>
</dbReference>
<dbReference type="SUPFAM" id="SSF75217">
    <property type="entry name" value="alpha/beta knot"/>
    <property type="match status" value="1"/>
</dbReference>
<reference evidence="10 11" key="1">
    <citation type="submission" date="2017-03" db="EMBL/GenBank/DDBJ databases">
        <authorList>
            <person name="Afonso C.L."/>
            <person name="Miller P.J."/>
            <person name="Scott M.A."/>
            <person name="Spackman E."/>
            <person name="Goraichik I."/>
            <person name="Dimitrov K.M."/>
            <person name="Suarez D.L."/>
            <person name="Swayne D.E."/>
        </authorList>
    </citation>
    <scope>NUCLEOTIDE SEQUENCE [LARGE SCALE GENOMIC DNA]</scope>
    <source>
        <strain evidence="10">SB41UT1</strain>
    </source>
</reference>
<dbReference type="Proteomes" id="UP000196573">
    <property type="component" value="Unassembled WGS sequence"/>
</dbReference>
<dbReference type="InterPro" id="IPR033671">
    <property type="entry name" value="TrmH"/>
</dbReference>
<dbReference type="AlphaFoldDB" id="A0A1X7AGS3"/>
<accession>A0A1X7AGS3</accession>
<evidence type="ECO:0000256" key="6">
    <source>
        <dbReference type="ARBA" id="ARBA00022884"/>
    </source>
</evidence>
<dbReference type="PANTHER" id="PTHR43453:SF1">
    <property type="entry name" value="TRNA_RRNA METHYLTRANSFERASE SPOU TYPE DOMAIN-CONTAINING PROTEIN"/>
    <property type="match status" value="1"/>
</dbReference>
<keyword evidence="3 7" id="KW-0808">Transferase</keyword>
<keyword evidence="1 7" id="KW-0820">tRNA-binding</keyword>
<dbReference type="HAMAP" id="MF_02060">
    <property type="entry name" value="tRNA_methyltr_TrmH"/>
    <property type="match status" value="1"/>
</dbReference>
<dbReference type="InterPro" id="IPR029026">
    <property type="entry name" value="tRNA_m1G_MTases_N"/>
</dbReference>
<keyword evidence="11" id="KW-1185">Reference proteome</keyword>
<dbReference type="Pfam" id="PF00588">
    <property type="entry name" value="SpoU_methylase"/>
    <property type="match status" value="1"/>
</dbReference>
<dbReference type="EMBL" id="FWPT01000002">
    <property type="protein sequence ID" value="SMA40682.1"/>
    <property type="molecule type" value="Genomic_DNA"/>
</dbReference>
<dbReference type="RefSeq" id="WP_087107900.1">
    <property type="nucleotide sequence ID" value="NZ_CBCSCN010000001.1"/>
</dbReference>
<dbReference type="EC" id="2.1.1.34" evidence="7"/>
<comment type="function">
    <text evidence="7">Catalyzes the 2'-O methylation of guanosine at position 18 in tRNA.</text>
</comment>
<evidence type="ECO:0000256" key="1">
    <source>
        <dbReference type="ARBA" id="ARBA00022555"/>
    </source>
</evidence>
<dbReference type="PANTHER" id="PTHR43453">
    <property type="entry name" value="RRNA METHYLASE-LIKE"/>
    <property type="match status" value="1"/>
</dbReference>